<feature type="compositionally biased region" description="Polar residues" evidence="12">
    <location>
        <begin position="1093"/>
        <end position="1103"/>
    </location>
</feature>
<feature type="region of interest" description="Disordered" evidence="12">
    <location>
        <begin position="816"/>
        <end position="919"/>
    </location>
</feature>
<evidence type="ECO:0000259" key="13">
    <source>
        <dbReference type="PROSITE" id="PS51569"/>
    </source>
</evidence>
<evidence type="ECO:0000256" key="12">
    <source>
        <dbReference type="SAM" id="MobiDB-lite"/>
    </source>
</evidence>
<evidence type="ECO:0000256" key="4">
    <source>
        <dbReference type="ARBA" id="ARBA00022603"/>
    </source>
</evidence>
<feature type="region of interest" description="Disordered" evidence="12">
    <location>
        <begin position="730"/>
        <end position="795"/>
    </location>
</feature>
<dbReference type="WBParaSite" id="PSU_v2.g4589.t1">
    <property type="protein sequence ID" value="PSU_v2.g4589.t1"/>
    <property type="gene ID" value="PSU_v2.g4589"/>
</dbReference>
<evidence type="ECO:0000313" key="14">
    <source>
        <dbReference type="Proteomes" id="UP000887577"/>
    </source>
</evidence>
<dbReference type="AlphaFoldDB" id="A0A914YX98"/>
<dbReference type="InterPro" id="IPR025789">
    <property type="entry name" value="DOT1_dom"/>
</dbReference>
<dbReference type="EC" id="2.1.1.360" evidence="2 11"/>
<sequence length="1103" mass="119942">MAGGSKVKRAYGIEIADLPSEFAKKLEIEFKGMMKWFGRKYRPFQIHHGDFLDEKFRSQIVNEATIIFINNYAFRADLESNIKSKLLSELKHGTRIISTKPYAPANKKNQITQRTLGDLSSILDVRELSPIANPCSWTSNNVPYYLHVINRVKLAEFFEMQNNAALRIERSGTPSSNSSSFSQEPSRAPSRNGVSNHKNGDAYGPTTRRKWNQIVNEMESNKKGSETPNENNSISELDFRSPTPVVDAAKTRAANIADIIASVAGGTAAPALKEFSSPTKKRPRKDTIDGKVTVRGRPRKNIQPLEKKARISQEAREGMDIMHQLTSEACNKAAEIFADSSFVITDVNNPTLKSTLTPKTEVEGSAHEPQQQEYPNLDRFITELKSLYIKFLDSFQTEEFYQSLRARREREKLESQNQQITEEGVSLFKSTLKSYGVDLEKQRDKLTSAKKFIARYNNVVGLVHSLEKEMAALDEESKSIIIQYSRECAKEMSAQNNVAAAASGSGTTLNSVQNTFQQMLDQQQQLPPPAPTQSSLNPKLEDFLQSSASLPGHSVAMALQQSLKNFPHSIGSANDVPLDQLLINNIAQTLTQNSMLNSPLFPNSGLLQPLNTDSQQQSSTASLLNNYLNLPPELLNIIKNGSLTTAALAGTSSSTDSTNLLTLQQPHQNNQIYNSSNNIDNSRASTTPIVPNPSEIITASAATSSSMAQNISNLILPPPTTTTTVVLNLPSTSKEQSQTIPIDPIVNGTTSTTTTTATSSSSSSSKKPRTRSVRIPSNKKTVPPKSVEDPAKEEEIESKVKNFVQIALEVDKTAKSNAEKDRKVRTSEKRSKDKTVSGSSDQQQQQQQQQSGSSSTFESSAKSVSTDDGNVNNTGGASGSKSKSGNRKNKAYPTLNMTSPNTQTSKKRSSTENASSLPISTSMINAASIPSSTISSTPSSLSRPIVSSNNSMAASSPLYQQLLTPIAVNSNTSGIPTSSNPVFPIDTPSQDFLNLLSQNVLKESDAVQMLMRSMNNGGTNHQLLNIMNGLSSFQNVVSSSAAPMASTAAAAAAMVNNNNTNALNFLLQMHNNGTSLQQQLENSSASTTSTSTLPQQQSDIGQF</sequence>
<dbReference type="SUPFAM" id="SSF53335">
    <property type="entry name" value="S-adenosyl-L-methionine-dependent methyltransferases"/>
    <property type="match status" value="1"/>
</dbReference>
<keyword evidence="4 11" id="KW-0489">Methyltransferase</keyword>
<comment type="catalytic activity">
    <reaction evidence="10 11">
        <text>L-lysyl(79)-[histone H3] + 3 S-adenosyl-L-methionine = N(6),N(6),N(6)-trimethyl-L-lysyl(79)-[histone H3] + 3 S-adenosyl-L-homocysteine + 3 H(+)</text>
        <dbReference type="Rhea" id="RHEA:60328"/>
        <dbReference type="Rhea" id="RHEA-COMP:15549"/>
        <dbReference type="Rhea" id="RHEA-COMP:15552"/>
        <dbReference type="ChEBI" id="CHEBI:15378"/>
        <dbReference type="ChEBI" id="CHEBI:29969"/>
        <dbReference type="ChEBI" id="CHEBI:57856"/>
        <dbReference type="ChEBI" id="CHEBI:59789"/>
        <dbReference type="ChEBI" id="CHEBI:61961"/>
        <dbReference type="EC" id="2.1.1.360"/>
    </reaction>
</comment>
<organism evidence="14 15">
    <name type="scientific">Panagrolaimus superbus</name>
    <dbReference type="NCBI Taxonomy" id="310955"/>
    <lineage>
        <taxon>Eukaryota</taxon>
        <taxon>Metazoa</taxon>
        <taxon>Ecdysozoa</taxon>
        <taxon>Nematoda</taxon>
        <taxon>Chromadorea</taxon>
        <taxon>Rhabditida</taxon>
        <taxon>Tylenchina</taxon>
        <taxon>Panagrolaimomorpha</taxon>
        <taxon>Panagrolaimoidea</taxon>
        <taxon>Panagrolaimidae</taxon>
        <taxon>Panagrolaimus</taxon>
    </lineage>
</organism>
<dbReference type="GO" id="GO:0140956">
    <property type="term" value="F:histone H3K79 trimethyltransferase activity"/>
    <property type="evidence" value="ECO:0007669"/>
    <property type="project" value="UniProtKB-EC"/>
</dbReference>
<feature type="domain" description="DOT1" evidence="13">
    <location>
        <begin position="1"/>
        <end position="162"/>
    </location>
</feature>
<evidence type="ECO:0000256" key="10">
    <source>
        <dbReference type="ARBA" id="ARBA00047770"/>
    </source>
</evidence>
<feature type="compositionally biased region" description="Low complexity" evidence="12">
    <location>
        <begin position="872"/>
        <end position="883"/>
    </location>
</feature>
<keyword evidence="8 11" id="KW-0539">Nucleus</keyword>
<dbReference type="GO" id="GO:0035097">
    <property type="term" value="C:histone methyltransferase complex"/>
    <property type="evidence" value="ECO:0007669"/>
    <property type="project" value="UniProtKB-ARBA"/>
</dbReference>
<feature type="compositionally biased region" description="Low complexity" evidence="12">
    <location>
        <begin position="837"/>
        <end position="855"/>
    </location>
</feature>
<feature type="compositionally biased region" description="Basic and acidic residues" evidence="12">
    <location>
        <begin position="816"/>
        <end position="835"/>
    </location>
</feature>
<comment type="miscellaneous">
    <text evidence="11">In contrast to other lysine histone methyltransferases, it does not contain a SET domain, suggesting the existence of another mechanism for methylation of lysine residues of histones.</text>
</comment>
<accession>A0A914YX98</accession>
<feature type="region of interest" description="Disordered" evidence="12">
    <location>
        <begin position="671"/>
        <end position="691"/>
    </location>
</feature>
<dbReference type="InterPro" id="IPR030445">
    <property type="entry name" value="H3-K79_meTrfase"/>
</dbReference>
<feature type="region of interest" description="Disordered" evidence="12">
    <location>
        <begin position="1076"/>
        <end position="1103"/>
    </location>
</feature>
<dbReference type="GO" id="GO:0006281">
    <property type="term" value="P:DNA repair"/>
    <property type="evidence" value="ECO:0007669"/>
    <property type="project" value="TreeGrafter"/>
</dbReference>
<dbReference type="PANTHER" id="PTHR21451">
    <property type="entry name" value="HISTONE H3 METHYLTRANSFERASE"/>
    <property type="match status" value="1"/>
</dbReference>
<evidence type="ECO:0000256" key="1">
    <source>
        <dbReference type="ARBA" id="ARBA00004123"/>
    </source>
</evidence>
<feature type="compositionally biased region" description="Polar residues" evidence="12">
    <location>
        <begin position="226"/>
        <end position="235"/>
    </location>
</feature>
<dbReference type="GO" id="GO:0000077">
    <property type="term" value="P:DNA damage checkpoint signaling"/>
    <property type="evidence" value="ECO:0007669"/>
    <property type="project" value="TreeGrafter"/>
</dbReference>
<dbReference type="PANTHER" id="PTHR21451:SF0">
    <property type="entry name" value="HISTONE-LYSINE N-METHYLTRANSFERASE, H3 LYSINE-79 SPECIFIC"/>
    <property type="match status" value="1"/>
</dbReference>
<feature type="region of interest" description="Disordered" evidence="12">
    <location>
        <begin position="169"/>
        <end position="239"/>
    </location>
</feature>
<evidence type="ECO:0000256" key="9">
    <source>
        <dbReference type="ARBA" id="ARBA00029821"/>
    </source>
</evidence>
<keyword evidence="14" id="KW-1185">Reference proteome</keyword>
<keyword evidence="5 11" id="KW-0808">Transferase</keyword>
<evidence type="ECO:0000256" key="3">
    <source>
        <dbReference type="ARBA" id="ARBA00020987"/>
    </source>
</evidence>
<feature type="compositionally biased region" description="Low complexity" evidence="12">
    <location>
        <begin position="1083"/>
        <end position="1092"/>
    </location>
</feature>
<reference evidence="15" key="1">
    <citation type="submission" date="2022-11" db="UniProtKB">
        <authorList>
            <consortium name="WormBaseParasite"/>
        </authorList>
    </citation>
    <scope>IDENTIFICATION</scope>
</reference>
<comment type="subcellular location">
    <subcellularLocation>
        <location evidence="1 11">Nucleus</location>
    </subcellularLocation>
</comment>
<feature type="compositionally biased region" description="Low complexity" evidence="12">
    <location>
        <begin position="671"/>
        <end position="682"/>
    </location>
</feature>
<dbReference type="Pfam" id="PF08123">
    <property type="entry name" value="DOT1"/>
    <property type="match status" value="1"/>
</dbReference>
<evidence type="ECO:0000256" key="11">
    <source>
        <dbReference type="RuleBase" id="RU271113"/>
    </source>
</evidence>
<feature type="compositionally biased region" description="Polar residues" evidence="12">
    <location>
        <begin position="895"/>
        <end position="904"/>
    </location>
</feature>
<dbReference type="PROSITE" id="PS51569">
    <property type="entry name" value="DOT1"/>
    <property type="match status" value="1"/>
</dbReference>
<proteinExistence type="inferred from homology"/>
<evidence type="ECO:0000256" key="6">
    <source>
        <dbReference type="ARBA" id="ARBA00022691"/>
    </source>
</evidence>
<feature type="compositionally biased region" description="Low complexity" evidence="12">
    <location>
        <begin position="171"/>
        <end position="186"/>
    </location>
</feature>
<evidence type="ECO:0000256" key="7">
    <source>
        <dbReference type="ARBA" id="ARBA00022853"/>
    </source>
</evidence>
<dbReference type="Gene3D" id="3.40.50.150">
    <property type="entry name" value="Vaccinia Virus protein VP39"/>
    <property type="match status" value="1"/>
</dbReference>
<dbReference type="Proteomes" id="UP000887577">
    <property type="component" value="Unplaced"/>
</dbReference>
<dbReference type="FunFam" id="3.40.50.150:FF:000033">
    <property type="entry name" value="Histone-lysine N-methyltransferase, H3 lysine-79 specific"/>
    <property type="match status" value="1"/>
</dbReference>
<keyword evidence="6 11" id="KW-0949">S-adenosyl-L-methionine</keyword>
<feature type="compositionally biased region" description="Low complexity" evidence="12">
    <location>
        <begin position="749"/>
        <end position="765"/>
    </location>
</feature>
<protein>
    <recommendedName>
        <fullName evidence="3 11">Histone-lysine N-methyltransferase, H3 lysine-79 specific</fullName>
        <ecNumber evidence="2 11">2.1.1.360</ecNumber>
    </recommendedName>
    <alternativeName>
        <fullName evidence="9 11">Histone H3-K79 methyltransferase</fullName>
    </alternativeName>
</protein>
<evidence type="ECO:0000313" key="15">
    <source>
        <dbReference type="WBParaSite" id="PSU_v2.g4589.t1"/>
    </source>
</evidence>
<name>A0A914YX98_9BILA</name>
<dbReference type="InterPro" id="IPR029063">
    <property type="entry name" value="SAM-dependent_MTases_sf"/>
</dbReference>
<evidence type="ECO:0000256" key="5">
    <source>
        <dbReference type="ARBA" id="ARBA00022679"/>
    </source>
</evidence>
<evidence type="ECO:0000256" key="8">
    <source>
        <dbReference type="ARBA" id="ARBA00023242"/>
    </source>
</evidence>
<feature type="compositionally biased region" description="Polar residues" evidence="12">
    <location>
        <begin position="856"/>
        <end position="871"/>
    </location>
</feature>
<evidence type="ECO:0000256" key="2">
    <source>
        <dbReference type="ARBA" id="ARBA00012190"/>
    </source>
</evidence>
<dbReference type="GO" id="GO:0032259">
    <property type="term" value="P:methylation"/>
    <property type="evidence" value="ECO:0007669"/>
    <property type="project" value="UniProtKB-KW"/>
</dbReference>
<keyword evidence="7 11" id="KW-0156">Chromatin regulator</keyword>
<comment type="similarity">
    <text evidence="11">Belongs to the class I-like SAM-binding methyltransferase superfamily. DOT1 family.</text>
</comment>
<comment type="function">
    <text evidence="11">Histone methyltransferase that specifically trimethylates histone H3 to form H3K79me3. This methylation is required for telomere silencing and for the pachytene checkpoint during the meiotic cell cycle by allowing the recruitment of RAD9 to double strand breaks. Nucleosomes are preferred as substrate compared to free histone.</text>
</comment>